<dbReference type="Pfam" id="PF07883">
    <property type="entry name" value="Cupin_2"/>
    <property type="match status" value="1"/>
</dbReference>
<dbReference type="InterPro" id="IPR013096">
    <property type="entry name" value="Cupin_2"/>
</dbReference>
<feature type="domain" description="Cupin type-2" evidence="1">
    <location>
        <begin position="32"/>
        <end position="100"/>
    </location>
</feature>
<evidence type="ECO:0000313" key="2">
    <source>
        <dbReference type="EMBL" id="KAI1618792.1"/>
    </source>
</evidence>
<keyword evidence="3" id="KW-1185">Reference proteome</keyword>
<dbReference type="InterPro" id="IPR014710">
    <property type="entry name" value="RmlC-like_jellyroll"/>
</dbReference>
<dbReference type="EMBL" id="MU404350">
    <property type="protein sequence ID" value="KAI1618792.1"/>
    <property type="molecule type" value="Genomic_DNA"/>
</dbReference>
<sequence>MCSGDVFRMGSGTYRITQHPKDNSEHRLRAEVTLIPSSTSLPNHCHPACEETCAVKKGKLHVTFEEREITIGEGESYTVPRGVGHVVRNPTNDTVEFTWTSAPALGLDELVEKTSALGRAAAGFNAIFYLEEYLLDSLAGKTTSARDALSQVGETIDMAGGLAALSAAARVLAEHKTVMAGMAPVAVREQLLDMLASLPVDQSKT</sequence>
<protein>
    <recommendedName>
        <fullName evidence="1">Cupin type-2 domain-containing protein</fullName>
    </recommendedName>
</protein>
<name>A0AAN6E795_9EURO</name>
<dbReference type="Gene3D" id="2.60.120.10">
    <property type="entry name" value="Jelly Rolls"/>
    <property type="match status" value="1"/>
</dbReference>
<reference evidence="2" key="1">
    <citation type="journal article" date="2022" name="bioRxiv">
        <title>Deciphering the potential niche of two novel black yeast fungi from a biological soil crust based on their genomes, phenotypes, and melanin regulation.</title>
        <authorList>
            <consortium name="DOE Joint Genome Institute"/>
            <person name="Carr E.C."/>
            <person name="Barton Q."/>
            <person name="Grambo S."/>
            <person name="Sullivan M."/>
            <person name="Renfro C.M."/>
            <person name="Kuo A."/>
            <person name="Pangilinan J."/>
            <person name="Lipzen A."/>
            <person name="Keymanesh K."/>
            <person name="Savage E."/>
            <person name="Barry K."/>
            <person name="Grigoriev I.V."/>
            <person name="Riekhof W.R."/>
            <person name="Harris S.S."/>
        </authorList>
    </citation>
    <scope>NUCLEOTIDE SEQUENCE</scope>
    <source>
        <strain evidence="2">JF 03-4F</strain>
    </source>
</reference>
<evidence type="ECO:0000313" key="3">
    <source>
        <dbReference type="Proteomes" id="UP001203852"/>
    </source>
</evidence>
<organism evidence="2 3">
    <name type="scientific">Exophiala viscosa</name>
    <dbReference type="NCBI Taxonomy" id="2486360"/>
    <lineage>
        <taxon>Eukaryota</taxon>
        <taxon>Fungi</taxon>
        <taxon>Dikarya</taxon>
        <taxon>Ascomycota</taxon>
        <taxon>Pezizomycotina</taxon>
        <taxon>Eurotiomycetes</taxon>
        <taxon>Chaetothyriomycetidae</taxon>
        <taxon>Chaetothyriales</taxon>
        <taxon>Herpotrichiellaceae</taxon>
        <taxon>Exophiala</taxon>
    </lineage>
</organism>
<proteinExistence type="predicted"/>
<evidence type="ECO:0000259" key="1">
    <source>
        <dbReference type="Pfam" id="PF07883"/>
    </source>
</evidence>
<dbReference type="AlphaFoldDB" id="A0AAN6E795"/>
<comment type="caution">
    <text evidence="2">The sequence shown here is derived from an EMBL/GenBank/DDBJ whole genome shotgun (WGS) entry which is preliminary data.</text>
</comment>
<dbReference type="Proteomes" id="UP001203852">
    <property type="component" value="Unassembled WGS sequence"/>
</dbReference>
<gene>
    <name evidence="2" type="ORF">EDD36DRAFT_43091</name>
</gene>
<dbReference type="SUPFAM" id="SSF51182">
    <property type="entry name" value="RmlC-like cupins"/>
    <property type="match status" value="1"/>
</dbReference>
<accession>A0AAN6E795</accession>
<dbReference type="InterPro" id="IPR011051">
    <property type="entry name" value="RmlC_Cupin_sf"/>
</dbReference>